<feature type="domain" description="Glycosyltransferase 2-like" evidence="5">
    <location>
        <begin position="46"/>
        <end position="179"/>
    </location>
</feature>
<proteinExistence type="inferred from homology"/>
<evidence type="ECO:0000256" key="4">
    <source>
        <dbReference type="SAM" id="Phobius"/>
    </source>
</evidence>
<gene>
    <name evidence="6" type="ORF">SAMN06265376_10623</name>
</gene>
<feature type="transmembrane region" description="Helical" evidence="4">
    <location>
        <begin position="6"/>
        <end position="32"/>
    </location>
</feature>
<keyword evidence="2" id="KW-0328">Glycosyltransferase</keyword>
<evidence type="ECO:0000313" key="7">
    <source>
        <dbReference type="Proteomes" id="UP000198379"/>
    </source>
</evidence>
<keyword evidence="7" id="KW-1185">Reference proteome</keyword>
<dbReference type="AlphaFoldDB" id="A0A239BAV0"/>
<reference evidence="6 7" key="1">
    <citation type="submission" date="2017-06" db="EMBL/GenBank/DDBJ databases">
        <authorList>
            <person name="Kim H.J."/>
            <person name="Triplett B.A."/>
        </authorList>
    </citation>
    <scope>NUCLEOTIDE SEQUENCE [LARGE SCALE GENOMIC DNA]</scope>
    <source>
        <strain evidence="6 7">DSM 25597</strain>
    </source>
</reference>
<dbReference type="PANTHER" id="PTHR43630:SF1">
    <property type="entry name" value="POLY-BETA-1,6-N-ACETYL-D-GLUCOSAMINE SYNTHASE"/>
    <property type="match status" value="1"/>
</dbReference>
<evidence type="ECO:0000256" key="1">
    <source>
        <dbReference type="ARBA" id="ARBA00006739"/>
    </source>
</evidence>
<keyword evidence="4" id="KW-1133">Transmembrane helix</keyword>
<comment type="similarity">
    <text evidence="1">Belongs to the glycosyltransferase 2 family.</text>
</comment>
<evidence type="ECO:0000256" key="2">
    <source>
        <dbReference type="ARBA" id="ARBA00022676"/>
    </source>
</evidence>
<dbReference type="InterPro" id="IPR029044">
    <property type="entry name" value="Nucleotide-diphossugar_trans"/>
</dbReference>
<feature type="transmembrane region" description="Helical" evidence="4">
    <location>
        <begin position="342"/>
        <end position="364"/>
    </location>
</feature>
<evidence type="ECO:0000313" key="6">
    <source>
        <dbReference type="EMBL" id="SNS04691.1"/>
    </source>
</evidence>
<keyword evidence="4" id="KW-0812">Transmembrane</keyword>
<name>A0A239BAV0_9FLAO</name>
<dbReference type="OrthoDB" id="9800276at2"/>
<sequence>MEVLLTYLFYTFIGIVAINTSYYLFFYVFAFAKAKKTTPSYLPPVSLIVCSKNEAENLRRNIPHWLAQKYSNFEIVLINDASIDETKDVIETFAEKHPNIVQVHVENNEAFWGSKKYALTLGIKKASYEHLLFTDADCTPASNYWIQEMANHFVGKKELILGYGAYEKIKGSWLNKLIRHETVLTAIQYYSYAIAGRPYMGVGRNLAYTTHLFYEQRGFIDHMKVQSGDDDLFVNQAGTKENVAVNFHPDSFTISTPKKTFGQWYTQKRRHVSTASHYRFRDKFFLGLFYISQLLFFIFAIGLLAITYQWEWVAGAIGIRYLCSWIAIGASASKLKEKDVILLYPINELFLLFFQLSIFITNLISKPNRWK</sequence>
<dbReference type="PANTHER" id="PTHR43630">
    <property type="entry name" value="POLY-BETA-1,6-N-ACETYL-D-GLUCOSAMINE SYNTHASE"/>
    <property type="match status" value="1"/>
</dbReference>
<keyword evidence="3 6" id="KW-0808">Transferase</keyword>
<dbReference type="RefSeq" id="WP_089372650.1">
    <property type="nucleotide sequence ID" value="NZ_BMEP01000005.1"/>
</dbReference>
<organism evidence="6 7">
    <name type="scientific">Dokdonia pacifica</name>
    <dbReference type="NCBI Taxonomy" id="1627892"/>
    <lineage>
        <taxon>Bacteria</taxon>
        <taxon>Pseudomonadati</taxon>
        <taxon>Bacteroidota</taxon>
        <taxon>Flavobacteriia</taxon>
        <taxon>Flavobacteriales</taxon>
        <taxon>Flavobacteriaceae</taxon>
        <taxon>Dokdonia</taxon>
    </lineage>
</organism>
<dbReference type="EMBL" id="FZNY01000006">
    <property type="protein sequence ID" value="SNS04691.1"/>
    <property type="molecule type" value="Genomic_DNA"/>
</dbReference>
<dbReference type="GO" id="GO:0016757">
    <property type="term" value="F:glycosyltransferase activity"/>
    <property type="evidence" value="ECO:0007669"/>
    <property type="project" value="UniProtKB-KW"/>
</dbReference>
<evidence type="ECO:0000256" key="3">
    <source>
        <dbReference type="ARBA" id="ARBA00022679"/>
    </source>
</evidence>
<dbReference type="Gene3D" id="3.90.550.10">
    <property type="entry name" value="Spore Coat Polysaccharide Biosynthesis Protein SpsA, Chain A"/>
    <property type="match status" value="1"/>
</dbReference>
<dbReference type="SUPFAM" id="SSF53448">
    <property type="entry name" value="Nucleotide-diphospho-sugar transferases"/>
    <property type="match status" value="1"/>
</dbReference>
<dbReference type="InterPro" id="IPR001173">
    <property type="entry name" value="Glyco_trans_2-like"/>
</dbReference>
<dbReference type="Pfam" id="PF00535">
    <property type="entry name" value="Glycos_transf_2"/>
    <property type="match status" value="1"/>
</dbReference>
<protein>
    <submittedName>
        <fullName evidence="6">Glycosyltransferase, catalytic subunit of cellulose synthase and poly-beta-1,6-N-acetylglucosamine synthase</fullName>
    </submittedName>
</protein>
<evidence type="ECO:0000259" key="5">
    <source>
        <dbReference type="Pfam" id="PF00535"/>
    </source>
</evidence>
<feature type="transmembrane region" description="Helical" evidence="4">
    <location>
        <begin position="284"/>
        <end position="306"/>
    </location>
</feature>
<dbReference type="Proteomes" id="UP000198379">
    <property type="component" value="Unassembled WGS sequence"/>
</dbReference>
<accession>A0A239BAV0</accession>
<keyword evidence="4" id="KW-0472">Membrane</keyword>
<feature type="transmembrane region" description="Helical" evidence="4">
    <location>
        <begin position="312"/>
        <end position="330"/>
    </location>
</feature>